<dbReference type="PANTHER" id="PTHR43346:SF1">
    <property type="entry name" value="QUERCETIN 2,3-DIOXYGENASE-RELATED"/>
    <property type="match status" value="1"/>
</dbReference>
<name>A0ABW0ML10_9BURK</name>
<evidence type="ECO:0000313" key="3">
    <source>
        <dbReference type="Proteomes" id="UP001596101"/>
    </source>
</evidence>
<sequence length="151" mass="17032">MLYNQFTRRPPLSSGRRIEQEKNMSGYSINIEQKTLAGNNFREVLYTTQRSQLVIMTLQAGEEIGLEHHEGHDQFIRVEAGQGVAILDGEEHQLEDGVAVVIPAGTEHNVINTSKTEPMRLYTLYTPPEHPDGIVHATKAEADEYEKQHGH</sequence>
<proteinExistence type="predicted"/>
<dbReference type="Proteomes" id="UP001596101">
    <property type="component" value="Unassembled WGS sequence"/>
</dbReference>
<dbReference type="InterPro" id="IPR052538">
    <property type="entry name" value="Flavonoid_dioxygenase-like"/>
</dbReference>
<organism evidence="2 3">
    <name type="scientific">Massilia suwonensis</name>
    <dbReference type="NCBI Taxonomy" id="648895"/>
    <lineage>
        <taxon>Bacteria</taxon>
        <taxon>Pseudomonadati</taxon>
        <taxon>Pseudomonadota</taxon>
        <taxon>Betaproteobacteria</taxon>
        <taxon>Burkholderiales</taxon>
        <taxon>Oxalobacteraceae</taxon>
        <taxon>Telluria group</taxon>
        <taxon>Massilia</taxon>
    </lineage>
</organism>
<dbReference type="RefSeq" id="WP_379754543.1">
    <property type="nucleotide sequence ID" value="NZ_JBHSMR010000013.1"/>
</dbReference>
<feature type="domain" description="Cupin type-2" evidence="1">
    <location>
        <begin position="55"/>
        <end position="124"/>
    </location>
</feature>
<dbReference type="InterPro" id="IPR014710">
    <property type="entry name" value="RmlC-like_jellyroll"/>
</dbReference>
<dbReference type="CDD" id="cd02223">
    <property type="entry name" value="cupin_Bh2720-like"/>
    <property type="match status" value="1"/>
</dbReference>
<dbReference type="EMBL" id="JBHSMR010000013">
    <property type="protein sequence ID" value="MFC5478584.1"/>
    <property type="molecule type" value="Genomic_DNA"/>
</dbReference>
<evidence type="ECO:0000313" key="2">
    <source>
        <dbReference type="EMBL" id="MFC5478584.1"/>
    </source>
</evidence>
<dbReference type="Pfam" id="PF07883">
    <property type="entry name" value="Cupin_2"/>
    <property type="match status" value="1"/>
</dbReference>
<evidence type="ECO:0000259" key="1">
    <source>
        <dbReference type="Pfam" id="PF07883"/>
    </source>
</evidence>
<dbReference type="Gene3D" id="2.60.120.10">
    <property type="entry name" value="Jelly Rolls"/>
    <property type="match status" value="1"/>
</dbReference>
<protein>
    <submittedName>
        <fullName evidence="2">Cupin domain-containing protein</fullName>
    </submittedName>
</protein>
<keyword evidence="3" id="KW-1185">Reference proteome</keyword>
<comment type="caution">
    <text evidence="2">The sequence shown here is derived from an EMBL/GenBank/DDBJ whole genome shotgun (WGS) entry which is preliminary data.</text>
</comment>
<dbReference type="InterPro" id="IPR013096">
    <property type="entry name" value="Cupin_2"/>
</dbReference>
<accession>A0ABW0ML10</accession>
<dbReference type="InterPro" id="IPR011051">
    <property type="entry name" value="RmlC_Cupin_sf"/>
</dbReference>
<reference evidence="3" key="1">
    <citation type="journal article" date="2019" name="Int. J. Syst. Evol. Microbiol.">
        <title>The Global Catalogue of Microorganisms (GCM) 10K type strain sequencing project: providing services to taxonomists for standard genome sequencing and annotation.</title>
        <authorList>
            <consortium name="The Broad Institute Genomics Platform"/>
            <consortium name="The Broad Institute Genome Sequencing Center for Infectious Disease"/>
            <person name="Wu L."/>
            <person name="Ma J."/>
        </authorList>
    </citation>
    <scope>NUCLEOTIDE SEQUENCE [LARGE SCALE GENOMIC DNA]</scope>
    <source>
        <strain evidence="3">CCUG 43111</strain>
    </source>
</reference>
<dbReference type="SUPFAM" id="SSF51182">
    <property type="entry name" value="RmlC-like cupins"/>
    <property type="match status" value="1"/>
</dbReference>
<gene>
    <name evidence="2" type="ORF">ACFPQ5_10315</name>
</gene>
<dbReference type="PANTHER" id="PTHR43346">
    <property type="entry name" value="LIGAND BINDING DOMAIN PROTEIN, PUTATIVE (AFU_ORTHOLOGUE AFUA_6G14370)-RELATED"/>
    <property type="match status" value="1"/>
</dbReference>